<reference evidence="5 6" key="1">
    <citation type="submission" date="2016-11" db="EMBL/GenBank/DDBJ databases">
        <title>Draft Genome Sequences of Nine Cyanobacterial Strains from Diverse Habitats.</title>
        <authorList>
            <person name="Zhu T."/>
            <person name="Hou S."/>
            <person name="Lu X."/>
            <person name="Hess W.R."/>
        </authorList>
    </citation>
    <scope>NUCLEOTIDE SEQUENCE [LARGE SCALE GENOMIC DNA]</scope>
    <source>
        <strain evidence="5 6">IAM M-71</strain>
    </source>
</reference>
<dbReference type="InterPro" id="IPR016161">
    <property type="entry name" value="Ald_DH/histidinol_DH"/>
</dbReference>
<dbReference type="EC" id="1.2.1.27" evidence="1"/>
<evidence type="ECO:0000256" key="2">
    <source>
        <dbReference type="ARBA" id="ARBA00023002"/>
    </source>
</evidence>
<evidence type="ECO:0000259" key="4">
    <source>
        <dbReference type="Pfam" id="PF00171"/>
    </source>
</evidence>
<keyword evidence="2" id="KW-0560">Oxidoreductase</keyword>
<organism evidence="5 6">
    <name type="scientific">[Phormidium ambiguum] IAM M-71</name>
    <dbReference type="NCBI Taxonomy" id="454136"/>
    <lineage>
        <taxon>Bacteria</taxon>
        <taxon>Bacillati</taxon>
        <taxon>Cyanobacteriota</taxon>
        <taxon>Cyanophyceae</taxon>
        <taxon>Oscillatoriophycideae</taxon>
        <taxon>Aerosakkonematales</taxon>
        <taxon>Aerosakkonemataceae</taxon>
        <taxon>Floridanema</taxon>
    </lineage>
</organism>
<dbReference type="CDD" id="cd07085">
    <property type="entry name" value="ALDH_F6_MMSDH"/>
    <property type="match status" value="1"/>
</dbReference>
<name>A0A1U7ILM0_9CYAN</name>
<protein>
    <recommendedName>
        <fullName evidence="1">methylmalonate-semialdehyde dehydrogenase (CoA acylating)</fullName>
        <ecNumber evidence="1">1.2.1.27</ecNumber>
    </recommendedName>
</protein>
<dbReference type="PANTHER" id="PTHR43866:SF4">
    <property type="entry name" value="MALONATE-SEMIALDEHYDE DEHYDROGENASE"/>
    <property type="match status" value="1"/>
</dbReference>
<dbReference type="InterPro" id="IPR015590">
    <property type="entry name" value="Aldehyde_DH_dom"/>
</dbReference>
<dbReference type="EMBL" id="MRCE01000009">
    <property type="protein sequence ID" value="OKH38080.1"/>
    <property type="molecule type" value="Genomic_DNA"/>
</dbReference>
<proteinExistence type="predicted"/>
<dbReference type="OrthoDB" id="548310at2"/>
<sequence length="492" mass="53296">MSVNQSLKNYINGEWQTSSASNYLQVVNPATTEVLGNVPLSPATEVNAAVAAAETAGKLWRQTPPTERVQYLFKLKNLLEASFLELAETITIECGKTLTESKGELRRAIENVEVACGIPILMQGYNLEDVARGIDEFMIRQPVGVTAIICPFNFPGMIPFWFLPYAIACGNTVIVKPSEKVPLTMEKIFQLLEQTQLPKGVVNLVNGAKEAVDAILDHPTIRAISFVGSTPVAKYIYSRAAANGKRVQCQGGAKNPIIVLPDADIETTVKIAADSAFGCAGQRCLAASLAVTVGEAKETFTDAIANVASNRKVGYGLDSSVEMGPVITPESKQRIESLIQLGVDEGGNLLIDGRNPQISGYEKGNFIKPTILQNINPKGEIARTEIFGPVLSLIHLDTIEDAIAFVNSGEWGNMACLFTTNGAAARKFRYEAEAGNIGINIGVAAPMAFFPFSGWKASFFGDLHGQGRDAVEFFTQTKVIVERWPKDWSRQF</sequence>
<dbReference type="Proteomes" id="UP000185860">
    <property type="component" value="Unassembled WGS sequence"/>
</dbReference>
<feature type="domain" description="Aldehyde dehydrogenase" evidence="4">
    <location>
        <begin position="15"/>
        <end position="480"/>
    </location>
</feature>
<dbReference type="InterPro" id="IPR016160">
    <property type="entry name" value="Ald_DH_CS_CYS"/>
</dbReference>
<dbReference type="GO" id="GO:0006210">
    <property type="term" value="P:thymine catabolic process"/>
    <property type="evidence" value="ECO:0007669"/>
    <property type="project" value="TreeGrafter"/>
</dbReference>
<dbReference type="PROSITE" id="PS00070">
    <property type="entry name" value="ALDEHYDE_DEHYDR_CYS"/>
    <property type="match status" value="1"/>
</dbReference>
<dbReference type="Gene3D" id="3.40.309.10">
    <property type="entry name" value="Aldehyde Dehydrogenase, Chain A, domain 2"/>
    <property type="match status" value="1"/>
</dbReference>
<keyword evidence="3" id="KW-0520">NAD</keyword>
<dbReference type="InterPro" id="IPR010061">
    <property type="entry name" value="MeMal-semiAld_DH"/>
</dbReference>
<dbReference type="SUPFAM" id="SSF53720">
    <property type="entry name" value="ALDH-like"/>
    <property type="match status" value="1"/>
</dbReference>
<dbReference type="InterPro" id="IPR016163">
    <property type="entry name" value="Ald_DH_C"/>
</dbReference>
<evidence type="ECO:0000313" key="6">
    <source>
        <dbReference type="Proteomes" id="UP000185860"/>
    </source>
</evidence>
<comment type="caution">
    <text evidence="5">The sequence shown here is derived from an EMBL/GenBank/DDBJ whole genome shotgun (WGS) entry which is preliminary data.</text>
</comment>
<dbReference type="GO" id="GO:0004491">
    <property type="term" value="F:methylmalonate-semialdehyde dehydrogenase (acylating, NAD) activity"/>
    <property type="evidence" value="ECO:0007669"/>
    <property type="project" value="UniProtKB-EC"/>
</dbReference>
<dbReference type="NCBIfam" id="TIGR01722">
    <property type="entry name" value="MMSDH"/>
    <property type="match status" value="1"/>
</dbReference>
<dbReference type="PANTHER" id="PTHR43866">
    <property type="entry name" value="MALONATE-SEMIALDEHYDE DEHYDROGENASE"/>
    <property type="match status" value="1"/>
</dbReference>
<dbReference type="Gene3D" id="3.40.605.10">
    <property type="entry name" value="Aldehyde Dehydrogenase, Chain A, domain 1"/>
    <property type="match status" value="1"/>
</dbReference>
<dbReference type="AlphaFoldDB" id="A0A1U7ILM0"/>
<dbReference type="GO" id="GO:0006574">
    <property type="term" value="P:L-valine catabolic process"/>
    <property type="evidence" value="ECO:0007669"/>
    <property type="project" value="TreeGrafter"/>
</dbReference>
<gene>
    <name evidence="5" type="ORF">NIES2119_11000</name>
</gene>
<dbReference type="FunFam" id="3.40.605.10:FF:000003">
    <property type="entry name" value="Methylmalonate-semialdehyde dehydrogenase [acylating]"/>
    <property type="match status" value="1"/>
</dbReference>
<dbReference type="Pfam" id="PF00171">
    <property type="entry name" value="Aldedh"/>
    <property type="match status" value="1"/>
</dbReference>
<dbReference type="InterPro" id="IPR016162">
    <property type="entry name" value="Ald_DH_N"/>
</dbReference>
<dbReference type="FunFam" id="3.40.309.10:FF:000002">
    <property type="entry name" value="Methylmalonate-semialdehyde dehydrogenase (Acylating)"/>
    <property type="match status" value="1"/>
</dbReference>
<evidence type="ECO:0000256" key="1">
    <source>
        <dbReference type="ARBA" id="ARBA00013048"/>
    </source>
</evidence>
<dbReference type="RefSeq" id="WP_073593519.1">
    <property type="nucleotide sequence ID" value="NZ_MRCE01000009.1"/>
</dbReference>
<evidence type="ECO:0000313" key="5">
    <source>
        <dbReference type="EMBL" id="OKH38080.1"/>
    </source>
</evidence>
<evidence type="ECO:0000256" key="3">
    <source>
        <dbReference type="ARBA" id="ARBA00023027"/>
    </source>
</evidence>
<accession>A0A1U7ILM0</accession>
<dbReference type="STRING" id="454136.NIES2119_11000"/>